<dbReference type="VEuPathDB" id="FungiDB:SPRG_11438"/>
<dbReference type="EMBL" id="KK583253">
    <property type="protein sequence ID" value="KDO23516.1"/>
    <property type="molecule type" value="Genomic_DNA"/>
</dbReference>
<evidence type="ECO:0000313" key="2">
    <source>
        <dbReference type="Proteomes" id="UP000030745"/>
    </source>
</evidence>
<accession>A0A067CAD7</accession>
<sequence>MSERVNLYDLALPAGNDEDLERMKQLDPWMRLVLSHFDAIPPLPNEFRARARASRDGDTRERGRDDCVYDPRIHHTFTNKFVGADIHRAPHTLQSALACIPSVHMAHDEWKRTLDKQSLGASATLALPNGRASALE</sequence>
<dbReference type="RefSeq" id="XP_012205829.1">
    <property type="nucleotide sequence ID" value="XM_012350439.1"/>
</dbReference>
<reference evidence="1 2" key="1">
    <citation type="journal article" date="2013" name="PLoS Genet.">
        <title>Distinctive expansion of potential virulence genes in the genome of the oomycete fish pathogen Saprolegnia parasitica.</title>
        <authorList>
            <person name="Jiang R.H."/>
            <person name="de Bruijn I."/>
            <person name="Haas B.J."/>
            <person name="Belmonte R."/>
            <person name="Lobach L."/>
            <person name="Christie J."/>
            <person name="van den Ackerveken G."/>
            <person name="Bottin A."/>
            <person name="Bulone V."/>
            <person name="Diaz-Moreno S.M."/>
            <person name="Dumas B."/>
            <person name="Fan L."/>
            <person name="Gaulin E."/>
            <person name="Govers F."/>
            <person name="Grenville-Briggs L.J."/>
            <person name="Horner N.R."/>
            <person name="Levin J.Z."/>
            <person name="Mammella M."/>
            <person name="Meijer H.J."/>
            <person name="Morris P."/>
            <person name="Nusbaum C."/>
            <person name="Oome S."/>
            <person name="Phillips A.J."/>
            <person name="van Rooyen D."/>
            <person name="Rzeszutek E."/>
            <person name="Saraiva M."/>
            <person name="Secombes C.J."/>
            <person name="Seidl M.F."/>
            <person name="Snel B."/>
            <person name="Stassen J.H."/>
            <person name="Sykes S."/>
            <person name="Tripathy S."/>
            <person name="van den Berg H."/>
            <person name="Vega-Arreguin J.C."/>
            <person name="Wawra S."/>
            <person name="Young S.K."/>
            <person name="Zeng Q."/>
            <person name="Dieguez-Uribeondo J."/>
            <person name="Russ C."/>
            <person name="Tyler B.M."/>
            <person name="van West P."/>
        </authorList>
    </citation>
    <scope>NUCLEOTIDE SEQUENCE [LARGE SCALE GENOMIC DNA]</scope>
    <source>
        <strain evidence="1 2">CBS 223.65</strain>
    </source>
</reference>
<dbReference type="AlphaFoldDB" id="A0A067CAD7"/>
<dbReference type="GeneID" id="24133474"/>
<organism evidence="1 2">
    <name type="scientific">Saprolegnia parasitica (strain CBS 223.65)</name>
    <dbReference type="NCBI Taxonomy" id="695850"/>
    <lineage>
        <taxon>Eukaryota</taxon>
        <taxon>Sar</taxon>
        <taxon>Stramenopiles</taxon>
        <taxon>Oomycota</taxon>
        <taxon>Saprolegniomycetes</taxon>
        <taxon>Saprolegniales</taxon>
        <taxon>Saprolegniaceae</taxon>
        <taxon>Saprolegnia</taxon>
    </lineage>
</organism>
<name>A0A067CAD7_SAPPC</name>
<keyword evidence="2" id="KW-1185">Reference proteome</keyword>
<evidence type="ECO:0000313" key="1">
    <source>
        <dbReference type="EMBL" id="KDO23516.1"/>
    </source>
</evidence>
<gene>
    <name evidence="1" type="ORF">SPRG_11438</name>
</gene>
<protein>
    <submittedName>
        <fullName evidence="1">Uncharacterized protein</fullName>
    </submittedName>
</protein>
<proteinExistence type="predicted"/>
<dbReference type="KEGG" id="spar:SPRG_11438"/>
<dbReference type="Proteomes" id="UP000030745">
    <property type="component" value="Unassembled WGS sequence"/>
</dbReference>